<keyword evidence="4" id="KW-1185">Reference proteome</keyword>
<keyword evidence="1" id="KW-0472">Membrane</keyword>
<comment type="caution">
    <text evidence="3">The sequence shown here is derived from an EMBL/GenBank/DDBJ whole genome shotgun (WGS) entry which is preliminary data.</text>
</comment>
<keyword evidence="1" id="KW-1133">Transmembrane helix</keyword>
<dbReference type="InterPro" id="IPR046303">
    <property type="entry name" value="DUF6418"/>
</dbReference>
<proteinExistence type="predicted"/>
<evidence type="ECO:0000313" key="4">
    <source>
        <dbReference type="Proteomes" id="UP000029082"/>
    </source>
</evidence>
<accession>A0A087BZP1</accession>
<gene>
    <name evidence="3" type="ORF">BMON_1664</name>
</gene>
<dbReference type="Pfam" id="PF19982">
    <property type="entry name" value="DUF6418"/>
    <property type="match status" value="1"/>
</dbReference>
<feature type="transmembrane region" description="Helical" evidence="1">
    <location>
        <begin position="60"/>
        <end position="78"/>
    </location>
</feature>
<dbReference type="AlphaFoldDB" id="A0A087BZP1"/>
<feature type="transmembrane region" description="Helical" evidence="1">
    <location>
        <begin position="237"/>
        <end position="255"/>
    </location>
</feature>
<reference evidence="3 4" key="1">
    <citation type="submission" date="2014-03" db="EMBL/GenBank/DDBJ databases">
        <title>Genomics of Bifidobacteria.</title>
        <authorList>
            <person name="Ventura M."/>
            <person name="Milani C."/>
            <person name="Lugli G.A."/>
        </authorList>
    </citation>
    <scope>NUCLEOTIDE SEQUENCE [LARGE SCALE GENOMIC DNA]</scope>
    <source>
        <strain evidence="3 4">DSM 21395</strain>
    </source>
</reference>
<feature type="transmembrane region" description="Helical" evidence="1">
    <location>
        <begin position="176"/>
        <end position="199"/>
    </location>
</feature>
<evidence type="ECO:0000259" key="2">
    <source>
        <dbReference type="Pfam" id="PF19982"/>
    </source>
</evidence>
<protein>
    <recommendedName>
        <fullName evidence="2">DUF6418 domain-containing protein</fullName>
    </recommendedName>
</protein>
<dbReference type="EMBL" id="JGZE01000014">
    <property type="protein sequence ID" value="KFI76491.1"/>
    <property type="molecule type" value="Genomic_DNA"/>
</dbReference>
<organism evidence="3 4">
    <name type="scientific">Bifidobacterium mongoliense DSM 21395</name>
    <dbReference type="NCBI Taxonomy" id="1437603"/>
    <lineage>
        <taxon>Bacteria</taxon>
        <taxon>Bacillati</taxon>
        <taxon>Actinomycetota</taxon>
        <taxon>Actinomycetes</taxon>
        <taxon>Bifidobacteriales</taxon>
        <taxon>Bifidobacteriaceae</taxon>
        <taxon>Bifidobacterium</taxon>
    </lineage>
</organism>
<feature type="transmembrane region" description="Helical" evidence="1">
    <location>
        <begin position="32"/>
        <end position="48"/>
    </location>
</feature>
<evidence type="ECO:0000313" key="3">
    <source>
        <dbReference type="EMBL" id="KFI76491.1"/>
    </source>
</evidence>
<dbReference type="Proteomes" id="UP000029082">
    <property type="component" value="Unassembled WGS sequence"/>
</dbReference>
<sequence length="265" mass="30470">MYGPSINFPASALRYCSRAFAFCWDIKFQGSSISYCLPYWLYFFYSFHLKKIAANIYKKLLIYGSAIVLLAVTSYLFWQVLSGNFSTIGQAWQALLERQFLLSGHMWWAVASDTRVSGNPFPSNYSELRSVFLQKDIYNPDSGVYGLMQKYSQSDIVENYISHKVRFSANFFAVSLFYNGIIITVIAIAINAIILVTFLKLFSDDAIHQRSLAFVILFRIFQIFSTYVTGSGTLTEFYRINVLLLISIYFIVHFVDISTNNNDIY</sequence>
<feature type="domain" description="DUF6418" evidence="2">
    <location>
        <begin position="141"/>
        <end position="246"/>
    </location>
</feature>
<name>A0A087BZP1_9BIFI</name>
<keyword evidence="1" id="KW-0812">Transmembrane</keyword>
<evidence type="ECO:0000256" key="1">
    <source>
        <dbReference type="SAM" id="Phobius"/>
    </source>
</evidence>
<feature type="transmembrane region" description="Helical" evidence="1">
    <location>
        <begin position="211"/>
        <end position="231"/>
    </location>
</feature>